<dbReference type="SUPFAM" id="SSF52540">
    <property type="entry name" value="P-loop containing nucleoside triphosphate hydrolases"/>
    <property type="match status" value="1"/>
</dbReference>
<evidence type="ECO:0000313" key="1">
    <source>
        <dbReference type="EMBL" id="OGM15325.1"/>
    </source>
</evidence>
<reference evidence="1 2" key="1">
    <citation type="journal article" date="2016" name="Nat. Commun.">
        <title>Thousands of microbial genomes shed light on interconnected biogeochemical processes in an aquifer system.</title>
        <authorList>
            <person name="Anantharaman K."/>
            <person name="Brown C.T."/>
            <person name="Hug L.A."/>
            <person name="Sharon I."/>
            <person name="Castelle C.J."/>
            <person name="Probst A.J."/>
            <person name="Thomas B.C."/>
            <person name="Singh A."/>
            <person name="Wilkins M.J."/>
            <person name="Karaoz U."/>
            <person name="Brodie E.L."/>
            <person name="Williams K.H."/>
            <person name="Hubbard S.S."/>
            <person name="Banfield J.F."/>
        </authorList>
    </citation>
    <scope>NUCLEOTIDE SEQUENCE [LARGE SCALE GENOMIC DNA]</scope>
</reference>
<comment type="caution">
    <text evidence="1">The sequence shown here is derived from an EMBL/GenBank/DDBJ whole genome shotgun (WGS) entry which is preliminary data.</text>
</comment>
<dbReference type="Gene3D" id="3.40.50.300">
    <property type="entry name" value="P-loop containing nucleotide triphosphate hydrolases"/>
    <property type="match status" value="1"/>
</dbReference>
<accession>A0A1F7XM03</accession>
<dbReference type="AlphaFoldDB" id="A0A1F7XM03"/>
<sequence>MIYSENSERVAENVRVWPSRQISSETTSPGCFLTMTSAKDFTIRETKVYFKISNLWYIYETCQKIMHENDISSPLPLENIRYMEAKLALLRLTNSGKPVHDRQENFDTLLAEHLKTQISLQFSGVGRLDQPSKLKDINRVFFPEGLKRDKSKPLAVHIIGMPRSGKTTLIEKVFGEISQQNPSVQLLPEVASPIKRLSQERVTGLDYSQLVTSLVIAYTTEFHLYLKGIPYGSVPEILLVDRGPIDILPFNKANFMYGRFDAQSFSSSTFNVNRGISNLNDFDNAVVMFLVSPKESLGREGPRESYGMVMHPRFLPVLYEQYLRFHRDLRGLSLPGLEKPFAYACLDASGPTQEVTERAAMLVLEVIERFYKK</sequence>
<name>A0A1F7XM03_9BACT</name>
<dbReference type="InterPro" id="IPR027417">
    <property type="entry name" value="P-loop_NTPase"/>
</dbReference>
<protein>
    <submittedName>
        <fullName evidence="1">Uncharacterized protein</fullName>
    </submittedName>
</protein>
<dbReference type="STRING" id="1802485.A2V97_01700"/>
<organism evidence="1 2">
    <name type="scientific">Candidatus Woesebacteria bacterium RBG_16_42_24</name>
    <dbReference type="NCBI Taxonomy" id="1802485"/>
    <lineage>
        <taxon>Bacteria</taxon>
        <taxon>Candidatus Woeseibacteriota</taxon>
    </lineage>
</organism>
<evidence type="ECO:0000313" key="2">
    <source>
        <dbReference type="Proteomes" id="UP000177382"/>
    </source>
</evidence>
<dbReference type="EMBL" id="MGFX01000006">
    <property type="protein sequence ID" value="OGM15325.1"/>
    <property type="molecule type" value="Genomic_DNA"/>
</dbReference>
<gene>
    <name evidence="1" type="ORF">A2V97_01700</name>
</gene>
<proteinExistence type="predicted"/>
<dbReference type="Proteomes" id="UP000177382">
    <property type="component" value="Unassembled WGS sequence"/>
</dbReference>